<gene>
    <name evidence="5" type="ORF">SIMMY50_85</name>
</gene>
<dbReference type="PANTHER" id="PTHR12684">
    <property type="entry name" value="PUTATIVE PHOSPHOTRANSFERASE"/>
    <property type="match status" value="1"/>
</dbReference>
<protein>
    <submittedName>
        <fullName evidence="5">Putative RNA2'-phosphotransferase</fullName>
    </submittedName>
</protein>
<dbReference type="Gene3D" id="3.20.170.30">
    <property type="match status" value="1"/>
</dbReference>
<evidence type="ECO:0000256" key="1">
    <source>
        <dbReference type="ARBA" id="ARBA00009836"/>
    </source>
</evidence>
<proteinExistence type="inferred from homology"/>
<comment type="similarity">
    <text evidence="1">Belongs to the KptA/TPT1 family.</text>
</comment>
<comment type="function">
    <text evidence="4">Removes the 2'-phosphate from RNA via an intermediate in which the phosphate is ADP-ribosylated by NAD followed by a presumed transesterification to release the RNA and generate ADP-ribose 1''-2''-cyclic phosphate (APPR&gt;P). May function as an ADP-ribosylase.</text>
</comment>
<dbReference type="Gene3D" id="1.10.10.970">
    <property type="entry name" value="RNA 2'-phosphotransferase, Tpt1/KptA family, N-terminal domain"/>
    <property type="match status" value="1"/>
</dbReference>
<dbReference type="InterPro" id="IPR042080">
    <property type="entry name" value="RNA_2'-PTrans_N"/>
</dbReference>
<dbReference type="InterPro" id="IPR022928">
    <property type="entry name" value="RNA_2'-PTrans_KptA"/>
</dbReference>
<evidence type="ECO:0000313" key="5">
    <source>
        <dbReference type="EMBL" id="ANH51547.1"/>
    </source>
</evidence>
<dbReference type="Pfam" id="PF01885">
    <property type="entry name" value="PTS_2-RNA"/>
    <property type="match status" value="1"/>
</dbReference>
<dbReference type="Proteomes" id="UP000222975">
    <property type="component" value="Segment"/>
</dbReference>
<dbReference type="GO" id="GO:0008033">
    <property type="term" value="P:tRNA processing"/>
    <property type="evidence" value="ECO:0007669"/>
    <property type="project" value="TreeGrafter"/>
</dbReference>
<dbReference type="PANTHER" id="PTHR12684:SF2">
    <property type="entry name" value="TRNA 2'-PHOSPHOTRANSFERASE 1"/>
    <property type="match status" value="1"/>
</dbReference>
<sequence length="193" mass="22244">MSKKLDTRKSMFLALVLRHRPEEIGITLDENGWAKVSEVITGFTFTGRGLSLPELEIIVETDEKKRYQLSDDKCYIRAVQGHSHESVMNMQLEVATPPKYLYHGTQQISCESIERQGILRLKRLYVHLTDDIEAAWRAATRKRTAGAVYRIDTEKMTRMGHVFYRAENGVWLAKRIPFSVIEMVDAHDEETST</sequence>
<keyword evidence="2 5" id="KW-0808">Transferase</keyword>
<evidence type="ECO:0000256" key="3">
    <source>
        <dbReference type="ARBA" id="ARBA00023027"/>
    </source>
</evidence>
<dbReference type="EMBL" id="KU886223">
    <property type="protein sequence ID" value="ANH51547.1"/>
    <property type="molecule type" value="Genomic_DNA"/>
</dbReference>
<keyword evidence="6" id="KW-1185">Reference proteome</keyword>
<name>A0A173GD29_9CAUD</name>
<dbReference type="GO" id="GO:0003950">
    <property type="term" value="F:NAD+ poly-ADP-ribosyltransferase activity"/>
    <property type="evidence" value="ECO:0007669"/>
    <property type="project" value="InterPro"/>
</dbReference>
<organism evidence="5 6">
    <name type="scientific">Erwinia phage vB_EamM_Simmy50</name>
    <dbReference type="NCBI Taxonomy" id="1815988"/>
    <lineage>
        <taxon>Viruses</taxon>
        <taxon>Duplodnaviria</taxon>
        <taxon>Heunggongvirae</taxon>
        <taxon>Uroviricota</taxon>
        <taxon>Caudoviricetes</taxon>
        <taxon>Chimalliviridae</taxon>
        <taxon>Agricanvirus</taxon>
        <taxon>Agricanvirus simmy50</taxon>
    </lineage>
</organism>
<accession>A0A173GD29</accession>
<dbReference type="InterPro" id="IPR042081">
    <property type="entry name" value="RNA_2'-PTrans_C"/>
</dbReference>
<dbReference type="HAMAP" id="MF_00299">
    <property type="entry name" value="KptA"/>
    <property type="match status" value="1"/>
</dbReference>
<reference evidence="6" key="1">
    <citation type="submission" date="2016-03" db="EMBL/GenBank/DDBJ databases">
        <authorList>
            <person name="Sharma R."/>
            <person name="Simister A.R."/>
            <person name="Berg J.A."/>
            <person name="Jensen G.L."/>
            <person name="Keele B.R."/>
            <person name="Ward M.E.H."/>
            <person name="Breakwell D.P."/>
            <person name="Hope S."/>
            <person name="Grose J.H."/>
        </authorList>
    </citation>
    <scope>NUCLEOTIDE SEQUENCE [LARGE SCALE GENOMIC DNA]</scope>
</reference>
<evidence type="ECO:0000256" key="2">
    <source>
        <dbReference type="ARBA" id="ARBA00022679"/>
    </source>
</evidence>
<dbReference type="GO" id="GO:0000215">
    <property type="term" value="F:tRNA 2'-phosphotransferase activity"/>
    <property type="evidence" value="ECO:0007669"/>
    <property type="project" value="TreeGrafter"/>
</dbReference>
<dbReference type="InterPro" id="IPR002745">
    <property type="entry name" value="Ptrans_KptA/Tpt1"/>
</dbReference>
<dbReference type="SUPFAM" id="SSF56399">
    <property type="entry name" value="ADP-ribosylation"/>
    <property type="match status" value="1"/>
</dbReference>
<evidence type="ECO:0000256" key="4">
    <source>
        <dbReference type="ARBA" id="ARBA00025212"/>
    </source>
</evidence>
<keyword evidence="3" id="KW-0520">NAD</keyword>
<evidence type="ECO:0000313" key="6">
    <source>
        <dbReference type="Proteomes" id="UP000222975"/>
    </source>
</evidence>